<dbReference type="EMBL" id="PYBJ01000001">
    <property type="protein sequence ID" value="PSM45304.1"/>
    <property type="molecule type" value="Genomic_DNA"/>
</dbReference>
<dbReference type="PROSITE" id="PS50110">
    <property type="entry name" value="RESPONSE_REGULATORY"/>
    <property type="match status" value="1"/>
</dbReference>
<dbReference type="Gene3D" id="3.40.50.2300">
    <property type="match status" value="1"/>
</dbReference>
<dbReference type="PANTHER" id="PTHR43214">
    <property type="entry name" value="TWO-COMPONENT RESPONSE REGULATOR"/>
    <property type="match status" value="1"/>
</dbReference>
<evidence type="ECO:0000313" key="8">
    <source>
        <dbReference type="EMBL" id="PSM45304.1"/>
    </source>
</evidence>
<dbReference type="PANTHER" id="PTHR43214:SF24">
    <property type="entry name" value="TRANSCRIPTIONAL REGULATORY PROTEIN NARL-RELATED"/>
    <property type="match status" value="1"/>
</dbReference>
<dbReference type="InterPro" id="IPR001789">
    <property type="entry name" value="Sig_transdc_resp-reg_receiver"/>
</dbReference>
<keyword evidence="1 5" id="KW-0597">Phosphoprotein</keyword>
<gene>
    <name evidence="8" type="ORF">C6Y14_04420</name>
</gene>
<dbReference type="GO" id="GO:0003677">
    <property type="term" value="F:DNA binding"/>
    <property type="evidence" value="ECO:0007669"/>
    <property type="project" value="UniProtKB-KW"/>
</dbReference>
<keyword evidence="4" id="KW-0804">Transcription</keyword>
<evidence type="ECO:0000256" key="4">
    <source>
        <dbReference type="ARBA" id="ARBA00023163"/>
    </source>
</evidence>
<evidence type="ECO:0000256" key="5">
    <source>
        <dbReference type="PROSITE-ProRule" id="PRU00169"/>
    </source>
</evidence>
<feature type="domain" description="HTH luxR-type" evidence="6">
    <location>
        <begin position="166"/>
        <end position="231"/>
    </location>
</feature>
<dbReference type="SUPFAM" id="SSF52172">
    <property type="entry name" value="CheY-like"/>
    <property type="match status" value="1"/>
</dbReference>
<dbReference type="InterPro" id="IPR039420">
    <property type="entry name" value="WalR-like"/>
</dbReference>
<dbReference type="PRINTS" id="PR00038">
    <property type="entry name" value="HTHLUXR"/>
</dbReference>
<dbReference type="Pfam" id="PF00072">
    <property type="entry name" value="Response_reg"/>
    <property type="match status" value="1"/>
</dbReference>
<dbReference type="InterPro" id="IPR011006">
    <property type="entry name" value="CheY-like_superfamily"/>
</dbReference>
<dbReference type="InterPro" id="IPR016032">
    <property type="entry name" value="Sig_transdc_resp-reg_C-effctor"/>
</dbReference>
<protein>
    <submittedName>
        <fullName evidence="8">DNA-binding response regulator</fullName>
    </submittedName>
</protein>
<dbReference type="SMART" id="SM00421">
    <property type="entry name" value="HTH_LUXR"/>
    <property type="match status" value="1"/>
</dbReference>
<proteinExistence type="predicted"/>
<dbReference type="CDD" id="cd17535">
    <property type="entry name" value="REC_NarL-like"/>
    <property type="match status" value="1"/>
</dbReference>
<feature type="modified residue" description="4-aspartylphosphate" evidence="5">
    <location>
        <position position="55"/>
    </location>
</feature>
<dbReference type="PROSITE" id="PS50043">
    <property type="entry name" value="HTH_LUXR_2"/>
    <property type="match status" value="1"/>
</dbReference>
<dbReference type="Proteomes" id="UP000240429">
    <property type="component" value="Unassembled WGS sequence"/>
</dbReference>
<keyword evidence="2" id="KW-0805">Transcription regulation</keyword>
<reference evidence="8 9" key="1">
    <citation type="submission" date="2018-03" db="EMBL/GenBank/DDBJ databases">
        <title>Streptomyces dioscori sp. nov., a novel endophytic actinobacterium isolated from bulbil of Dioscorea bulbifera L.</title>
        <authorList>
            <person name="Zhikuan W."/>
        </authorList>
    </citation>
    <scope>NUCLEOTIDE SEQUENCE [LARGE SCALE GENOMIC DNA]</scope>
    <source>
        <strain evidence="8 9">A217</strain>
    </source>
</reference>
<dbReference type="InterPro" id="IPR058245">
    <property type="entry name" value="NreC/VraR/RcsB-like_REC"/>
</dbReference>
<organism evidence="8 9">
    <name type="scientific">Streptomyces dioscori</name>
    <dbReference type="NCBI Taxonomy" id="2109333"/>
    <lineage>
        <taxon>Bacteria</taxon>
        <taxon>Bacillati</taxon>
        <taxon>Actinomycetota</taxon>
        <taxon>Actinomycetes</taxon>
        <taxon>Kitasatosporales</taxon>
        <taxon>Streptomycetaceae</taxon>
        <taxon>Streptomyces</taxon>
        <taxon>Streptomyces aurantiacus group</taxon>
    </lineage>
</organism>
<dbReference type="AlphaFoldDB" id="A0A2P8QGC7"/>
<evidence type="ECO:0000259" key="7">
    <source>
        <dbReference type="PROSITE" id="PS50110"/>
    </source>
</evidence>
<dbReference type="CDD" id="cd06170">
    <property type="entry name" value="LuxR_C_like"/>
    <property type="match status" value="1"/>
</dbReference>
<evidence type="ECO:0000256" key="1">
    <source>
        <dbReference type="ARBA" id="ARBA00022553"/>
    </source>
</evidence>
<dbReference type="RefSeq" id="WP_107015060.1">
    <property type="nucleotide sequence ID" value="NZ_KZ679038.1"/>
</dbReference>
<dbReference type="GO" id="GO:0000160">
    <property type="term" value="P:phosphorelay signal transduction system"/>
    <property type="evidence" value="ECO:0007669"/>
    <property type="project" value="InterPro"/>
</dbReference>
<dbReference type="OrthoDB" id="9808843at2"/>
<comment type="caution">
    <text evidence="8">The sequence shown here is derived from an EMBL/GenBank/DDBJ whole genome shotgun (WGS) entry which is preliminary data.</text>
</comment>
<evidence type="ECO:0000313" key="9">
    <source>
        <dbReference type="Proteomes" id="UP000240429"/>
    </source>
</evidence>
<dbReference type="SUPFAM" id="SSF46894">
    <property type="entry name" value="C-terminal effector domain of the bipartite response regulators"/>
    <property type="match status" value="1"/>
</dbReference>
<evidence type="ECO:0000256" key="2">
    <source>
        <dbReference type="ARBA" id="ARBA00023015"/>
    </source>
</evidence>
<evidence type="ECO:0000256" key="3">
    <source>
        <dbReference type="ARBA" id="ARBA00023125"/>
    </source>
</evidence>
<dbReference type="GO" id="GO:0006355">
    <property type="term" value="P:regulation of DNA-templated transcription"/>
    <property type="evidence" value="ECO:0007669"/>
    <property type="project" value="InterPro"/>
</dbReference>
<accession>A0A2P8QGC7</accession>
<name>A0A2P8QGC7_9ACTN</name>
<sequence>MTVRVVLADDQPLVRTALRLVIADEAGLEVVGEAGTGAEAVALAEKERPDVVVMDIRMPGMDGIEATRLITRGPDAGHVTRVDATHVTHVTHVIVLTTFDDDDCLYGALRAGAAGFLVKDMALEDILDAIRVVATGDGLLAPSVTRRLIRDFADRPASATPDAAPSARTVGGITGREREVLALVGAGLSNTEIAERLSISVATAKTYVSRLLTKLDARDRVRLVIIAYESGLVASGR</sequence>
<dbReference type="InterPro" id="IPR000792">
    <property type="entry name" value="Tscrpt_reg_LuxR_C"/>
</dbReference>
<evidence type="ECO:0000259" key="6">
    <source>
        <dbReference type="PROSITE" id="PS50043"/>
    </source>
</evidence>
<keyword evidence="9" id="KW-1185">Reference proteome</keyword>
<dbReference type="SMART" id="SM00448">
    <property type="entry name" value="REC"/>
    <property type="match status" value="1"/>
</dbReference>
<keyword evidence="3 8" id="KW-0238">DNA-binding</keyword>
<dbReference type="Pfam" id="PF00196">
    <property type="entry name" value="GerE"/>
    <property type="match status" value="1"/>
</dbReference>
<feature type="domain" description="Response regulatory" evidence="7">
    <location>
        <begin position="4"/>
        <end position="134"/>
    </location>
</feature>